<protein>
    <submittedName>
        <fullName evidence="3">Serine hydrolase</fullName>
    </submittedName>
</protein>
<feature type="domain" description="Beta-lactamase-related" evidence="2">
    <location>
        <begin position="27"/>
        <end position="314"/>
    </location>
</feature>
<dbReference type="Pfam" id="PF00144">
    <property type="entry name" value="Beta-lactamase"/>
    <property type="match status" value="1"/>
</dbReference>
<comment type="caution">
    <text evidence="3">The sequence shown here is derived from an EMBL/GenBank/DDBJ whole genome shotgun (WGS) entry which is preliminary data.</text>
</comment>
<gene>
    <name evidence="3" type="ORF">HUK83_06255</name>
</gene>
<dbReference type="GO" id="GO:0016787">
    <property type="term" value="F:hydrolase activity"/>
    <property type="evidence" value="ECO:0007669"/>
    <property type="project" value="UniProtKB-KW"/>
</dbReference>
<dbReference type="Gene3D" id="3.40.710.10">
    <property type="entry name" value="DD-peptidase/beta-lactamase superfamily"/>
    <property type="match status" value="1"/>
</dbReference>
<reference evidence="3 4" key="1">
    <citation type="submission" date="2020-06" db="EMBL/GenBank/DDBJ databases">
        <title>Description of novel acetic acid bacteria.</title>
        <authorList>
            <person name="Sombolestani A."/>
        </authorList>
    </citation>
    <scope>NUCLEOTIDE SEQUENCE [LARGE SCALE GENOMIC DNA]</scope>
    <source>
        <strain evidence="3 4">LMG 26838</strain>
    </source>
</reference>
<evidence type="ECO:0000256" key="1">
    <source>
        <dbReference type="ARBA" id="ARBA00022801"/>
    </source>
</evidence>
<evidence type="ECO:0000313" key="3">
    <source>
        <dbReference type="EMBL" id="NVN29936.1"/>
    </source>
</evidence>
<dbReference type="InterPro" id="IPR012338">
    <property type="entry name" value="Beta-lactam/transpept-like"/>
</dbReference>
<proteinExistence type="predicted"/>
<evidence type="ECO:0000259" key="2">
    <source>
        <dbReference type="Pfam" id="PF00144"/>
    </source>
</evidence>
<dbReference type="EMBL" id="JABXXQ010000085">
    <property type="protein sequence ID" value="NVN29936.1"/>
    <property type="molecule type" value="Genomic_DNA"/>
</dbReference>
<dbReference type="Proteomes" id="UP000565205">
    <property type="component" value="Unassembled WGS sequence"/>
</dbReference>
<accession>A0A850NQ00</accession>
<dbReference type="PANTHER" id="PTHR43283">
    <property type="entry name" value="BETA-LACTAMASE-RELATED"/>
    <property type="match status" value="1"/>
</dbReference>
<keyword evidence="1 3" id="KW-0378">Hydrolase</keyword>
<dbReference type="PANTHER" id="PTHR43283:SF11">
    <property type="entry name" value="BETA-LACTAMASE-RELATED DOMAIN-CONTAINING PROTEIN"/>
    <property type="match status" value="1"/>
</dbReference>
<dbReference type="AlphaFoldDB" id="A0A850NQ00"/>
<evidence type="ECO:0000313" key="4">
    <source>
        <dbReference type="Proteomes" id="UP000565205"/>
    </source>
</evidence>
<dbReference type="InterPro" id="IPR050789">
    <property type="entry name" value="Diverse_Enzym_Activities"/>
</dbReference>
<name>A0A850NQ00_9PROT</name>
<sequence>MRSKPLDLETLATGAFAHALDAPIDAIAFGIVTRDGTRATRYAGTARPELWFDLASLTKPLVTAREILVRAADGALDLDAPLSVLIPDLRQYDIAHAWERRLTPRALLAHDTPLPPVVPIYTYGTDPRTLRAWVLQHEWPHRDTAAYSDINYILLGLALERLTGRPFADLPTPDAIALAGPRGPCALTEYCHWRERMLCGEVHDENAAALGGAAGHAGAFGTLDGVLDAAGAILTGEFAPARAIAWMREIVRPGRTLGWEAPSPGWSGSELCSPATIGHLGFTGTGLWVDFDRGLAWTLLTNRVHPTRHRETGIALLRRAISAEICRATGT</sequence>
<dbReference type="InterPro" id="IPR001466">
    <property type="entry name" value="Beta-lactam-related"/>
</dbReference>
<dbReference type="SUPFAM" id="SSF56601">
    <property type="entry name" value="beta-lactamase/transpeptidase-like"/>
    <property type="match status" value="1"/>
</dbReference>
<organism evidence="3 4">
    <name type="scientific">Endobacter medicaginis</name>
    <dbReference type="NCBI Taxonomy" id="1181271"/>
    <lineage>
        <taxon>Bacteria</taxon>
        <taxon>Pseudomonadati</taxon>
        <taxon>Pseudomonadota</taxon>
        <taxon>Alphaproteobacteria</taxon>
        <taxon>Acetobacterales</taxon>
        <taxon>Acetobacteraceae</taxon>
        <taxon>Endobacter</taxon>
    </lineage>
</organism>